<dbReference type="Pfam" id="PF02719">
    <property type="entry name" value="Polysacc_synt_2"/>
    <property type="match status" value="1"/>
</dbReference>
<feature type="domain" description="Polysaccharide biosynthesis protein CapD-like" evidence="2">
    <location>
        <begin position="13"/>
        <end position="284"/>
    </location>
</feature>
<dbReference type="InterPro" id="IPR051203">
    <property type="entry name" value="Polysaccharide_Synthase-Rel"/>
</dbReference>
<evidence type="ECO:0000256" key="1">
    <source>
        <dbReference type="ARBA" id="ARBA00007430"/>
    </source>
</evidence>
<dbReference type="PANTHER" id="PTHR43318">
    <property type="entry name" value="UDP-N-ACETYLGLUCOSAMINE 4,6-DEHYDRATASE"/>
    <property type="match status" value="1"/>
</dbReference>
<dbReference type="NCBIfam" id="TIGR03589">
    <property type="entry name" value="PseB"/>
    <property type="match status" value="1"/>
</dbReference>
<name>A0ABV8GNR3_9ACTN</name>
<dbReference type="EC" id="4.2.1.115" evidence="3"/>
<evidence type="ECO:0000313" key="3">
    <source>
        <dbReference type="EMBL" id="MFC4015601.1"/>
    </source>
</evidence>
<dbReference type="CDD" id="cd05237">
    <property type="entry name" value="UDP_invert_4-6DH_SDR_e"/>
    <property type="match status" value="1"/>
</dbReference>
<dbReference type="InterPro" id="IPR036291">
    <property type="entry name" value="NAD(P)-bd_dom_sf"/>
</dbReference>
<gene>
    <name evidence="3" type="primary">pseB</name>
    <name evidence="3" type="ORF">ACFOY2_50910</name>
</gene>
<dbReference type="Gene3D" id="3.40.50.720">
    <property type="entry name" value="NAD(P)-binding Rossmann-like Domain"/>
    <property type="match status" value="1"/>
</dbReference>
<sequence>MNSAPYDLYGKSILVTGGTGSFGESFVRRVIQEFAPRRLSILARDEYKQFHMAEKVHGPTVRYVVGDVRDPGRLQRVFADVDVVVHAAAMKHVPIAEFNPIECIRTNVLGAENVINAAIDSGVDRVVALSTDKATNPINLYGATKLCSDKLFVAANSLVGEGGTRFSVVRYGNVVGSRGSVIPFFKERRKTGRLPITDARMTRFWITMDKGVDFVLRVLTMMDRGEVFIPKQPSMRMVDLATAVAPECEQEITGIRPGEKIHEVLIPADESGQTLEFDNFFVIQPAFHESWGLKLSDVYAGQRGRPVAPGFEYRSDNNPEWMTAEALHLLTRD</sequence>
<dbReference type="PANTHER" id="PTHR43318:SF2">
    <property type="entry name" value="UDP-N-ACETYLGLUCOSAMINE 4,6-DEHYDRATASE (INVERTING)"/>
    <property type="match status" value="1"/>
</dbReference>
<accession>A0ABV8GNR3</accession>
<dbReference type="EMBL" id="JBHSBI010000047">
    <property type="protein sequence ID" value="MFC4015601.1"/>
    <property type="molecule type" value="Genomic_DNA"/>
</dbReference>
<dbReference type="InterPro" id="IPR003869">
    <property type="entry name" value="Polysac_CapD-like"/>
</dbReference>
<reference evidence="4" key="1">
    <citation type="journal article" date="2019" name="Int. J. Syst. Evol. Microbiol.">
        <title>The Global Catalogue of Microorganisms (GCM) 10K type strain sequencing project: providing services to taxonomists for standard genome sequencing and annotation.</title>
        <authorList>
            <consortium name="The Broad Institute Genomics Platform"/>
            <consortium name="The Broad Institute Genome Sequencing Center for Infectious Disease"/>
            <person name="Wu L."/>
            <person name="Ma J."/>
        </authorList>
    </citation>
    <scope>NUCLEOTIDE SEQUENCE [LARGE SCALE GENOMIC DNA]</scope>
    <source>
        <strain evidence="4">TBRC 1276</strain>
    </source>
</reference>
<dbReference type="InterPro" id="IPR020025">
    <property type="entry name" value="PseB"/>
</dbReference>
<proteinExistence type="inferred from homology"/>
<protein>
    <submittedName>
        <fullName evidence="3">UDP-N-acetylglucosamine 4,6-dehydratase (Inverting)</fullName>
        <ecNumber evidence="3">4.2.1.115</ecNumber>
    </submittedName>
</protein>
<organism evidence="3 4">
    <name type="scientific">Nonomuraea purpurea</name>
    <dbReference type="NCBI Taxonomy" id="1849276"/>
    <lineage>
        <taxon>Bacteria</taxon>
        <taxon>Bacillati</taxon>
        <taxon>Actinomycetota</taxon>
        <taxon>Actinomycetes</taxon>
        <taxon>Streptosporangiales</taxon>
        <taxon>Streptosporangiaceae</taxon>
        <taxon>Nonomuraea</taxon>
    </lineage>
</organism>
<comment type="similarity">
    <text evidence="1">Belongs to the polysaccharide synthase family.</text>
</comment>
<comment type="caution">
    <text evidence="3">The sequence shown here is derived from an EMBL/GenBank/DDBJ whole genome shotgun (WGS) entry which is preliminary data.</text>
</comment>
<dbReference type="RefSeq" id="WP_379535414.1">
    <property type="nucleotide sequence ID" value="NZ_JBHSBI010000047.1"/>
</dbReference>
<keyword evidence="4" id="KW-1185">Reference proteome</keyword>
<evidence type="ECO:0000313" key="4">
    <source>
        <dbReference type="Proteomes" id="UP001595851"/>
    </source>
</evidence>
<dbReference type="GO" id="GO:0016829">
    <property type="term" value="F:lyase activity"/>
    <property type="evidence" value="ECO:0007669"/>
    <property type="project" value="UniProtKB-KW"/>
</dbReference>
<dbReference type="SUPFAM" id="SSF51735">
    <property type="entry name" value="NAD(P)-binding Rossmann-fold domains"/>
    <property type="match status" value="1"/>
</dbReference>
<evidence type="ECO:0000259" key="2">
    <source>
        <dbReference type="Pfam" id="PF02719"/>
    </source>
</evidence>
<dbReference type="Proteomes" id="UP001595851">
    <property type="component" value="Unassembled WGS sequence"/>
</dbReference>
<keyword evidence="3" id="KW-0456">Lyase</keyword>